<accession>A0ABR4NI75</accession>
<dbReference type="Pfam" id="PF25372">
    <property type="entry name" value="DUF7885"/>
    <property type="match status" value="1"/>
</dbReference>
<evidence type="ECO:0000259" key="2">
    <source>
        <dbReference type="SMART" id="SM00256"/>
    </source>
</evidence>
<dbReference type="InterPro" id="IPR001810">
    <property type="entry name" value="F-box_dom"/>
</dbReference>
<evidence type="ECO:0000256" key="1">
    <source>
        <dbReference type="SAM" id="MobiDB-lite"/>
    </source>
</evidence>
<gene>
    <name evidence="3" type="primary">GRR1_1</name>
    <name evidence="3" type="ORF">HK105_200880</name>
</gene>
<feature type="domain" description="F-box" evidence="2">
    <location>
        <begin position="69"/>
        <end position="110"/>
    </location>
</feature>
<dbReference type="GO" id="GO:0016874">
    <property type="term" value="F:ligase activity"/>
    <property type="evidence" value="ECO:0007669"/>
    <property type="project" value="UniProtKB-KW"/>
</dbReference>
<evidence type="ECO:0000313" key="4">
    <source>
        <dbReference type="Proteomes" id="UP001527925"/>
    </source>
</evidence>
<feature type="region of interest" description="Disordered" evidence="1">
    <location>
        <begin position="636"/>
        <end position="674"/>
    </location>
</feature>
<dbReference type="InterPro" id="IPR057207">
    <property type="entry name" value="FBXL15_LRR"/>
</dbReference>
<dbReference type="SUPFAM" id="SSF52047">
    <property type="entry name" value="RNI-like"/>
    <property type="match status" value="1"/>
</dbReference>
<dbReference type="EMBL" id="JADGIZ020000003">
    <property type="protein sequence ID" value="KAL2919237.1"/>
    <property type="molecule type" value="Genomic_DNA"/>
</dbReference>
<feature type="compositionally biased region" description="Low complexity" evidence="1">
    <location>
        <begin position="641"/>
        <end position="652"/>
    </location>
</feature>
<dbReference type="PANTHER" id="PTHR13318:SF105">
    <property type="entry name" value="F-BOX_LRR-REPEAT PROTEIN 3"/>
    <property type="match status" value="1"/>
</dbReference>
<dbReference type="Proteomes" id="UP001527925">
    <property type="component" value="Unassembled WGS sequence"/>
</dbReference>
<dbReference type="SMART" id="SM00367">
    <property type="entry name" value="LRR_CC"/>
    <property type="match status" value="7"/>
</dbReference>
<feature type="compositionally biased region" description="Low complexity" evidence="1">
    <location>
        <begin position="390"/>
        <end position="399"/>
    </location>
</feature>
<feature type="compositionally biased region" description="Polar residues" evidence="1">
    <location>
        <begin position="654"/>
        <end position="663"/>
    </location>
</feature>
<dbReference type="SUPFAM" id="SSF81383">
    <property type="entry name" value="F-box domain"/>
    <property type="match status" value="1"/>
</dbReference>
<feature type="compositionally biased region" description="Pro residues" evidence="1">
    <location>
        <begin position="400"/>
        <end position="420"/>
    </location>
</feature>
<evidence type="ECO:0000313" key="3">
    <source>
        <dbReference type="EMBL" id="KAL2919237.1"/>
    </source>
</evidence>
<feature type="region of interest" description="Disordered" evidence="1">
    <location>
        <begin position="390"/>
        <end position="438"/>
    </location>
</feature>
<dbReference type="InterPro" id="IPR032675">
    <property type="entry name" value="LRR_dom_sf"/>
</dbReference>
<dbReference type="InterPro" id="IPR006553">
    <property type="entry name" value="Leu-rich_rpt_Cys-con_subtyp"/>
</dbReference>
<protein>
    <submittedName>
        <fullName evidence="3">SCF ubiquitin ligase complex subunit</fullName>
    </submittedName>
</protein>
<keyword evidence="4" id="KW-1185">Reference proteome</keyword>
<dbReference type="Gene3D" id="1.20.1280.50">
    <property type="match status" value="1"/>
</dbReference>
<dbReference type="Pfam" id="PF12937">
    <property type="entry name" value="F-box-like"/>
    <property type="match status" value="1"/>
</dbReference>
<dbReference type="InterPro" id="IPR036047">
    <property type="entry name" value="F-box-like_dom_sf"/>
</dbReference>
<name>A0ABR4NI75_9FUNG</name>
<sequence>MSCNTETEFIERLLGPMEQHLEMPLKRAGKERKPTPPLQLLPRQQAKGGQQHQRQRQTVVSEARRRKQLPAEVLLHILSFVSSKRDLVSCMATNRQLYHCARKLLWRYPLFGSIHYWFRFCRLILSKAESPEAAAIANTVSVLNFSVIPVMGDRNQRSVVTDAVLGCPRVVLLNFYKCDWIDDVFMAKVASTCSVLRSVNLSYCADISDATVQALATQCPMVETLILRECVCISNKAMEAIAKSGWYLRRLNISNCKNITDAGLMWLTYDLDVQSSGQPIVSSRETANSGKRRANAFRYLTQLVTTRCSSLTNESLAAIAKGCPRLRTLGMAYLPNITDIGVRKLIEACTNLVMIDVQCCRRLTEASLVCAAGDRRLEVRHELLNRMRRIQAPAQVPEQAPAPEPIAEPMSPQPLLPPTPSFGGLVGEPSTPQDVTEVQTSILSIPESEPSPDTAFMMEEWGCFGGLTGVNPSGAGPSRAGFKRPAISPTEIGQVPPPAPLAAATAFRRMQVAHLMDFEYYPARGGHSASIAPEPPSFARTADSARVEPRASVPTSAQPRASSEPLGQSDEHAGLGLFQSRAGLRRSSRLISNSAGSSIVGGAALVAGRTSSSLSAEDGTATMAQVISRIDACTNAASGRPAEPAELVPAAVTRSRSVGNAASSREGAAGPQAQ</sequence>
<reference evidence="3 4" key="1">
    <citation type="submission" date="2023-09" db="EMBL/GenBank/DDBJ databases">
        <title>Pangenome analysis of Batrachochytrium dendrobatidis and related Chytrids.</title>
        <authorList>
            <person name="Yacoub M.N."/>
            <person name="Stajich J.E."/>
            <person name="James T.Y."/>
        </authorList>
    </citation>
    <scope>NUCLEOTIDE SEQUENCE [LARGE SCALE GENOMIC DNA]</scope>
    <source>
        <strain evidence="3 4">JEL0888</strain>
    </source>
</reference>
<feature type="compositionally biased region" description="Low complexity" evidence="1">
    <location>
        <begin position="38"/>
        <end position="52"/>
    </location>
</feature>
<dbReference type="PANTHER" id="PTHR13318">
    <property type="entry name" value="PARTNER OF PAIRED, ISOFORM B-RELATED"/>
    <property type="match status" value="1"/>
</dbReference>
<dbReference type="SMART" id="SM00256">
    <property type="entry name" value="FBOX"/>
    <property type="match status" value="1"/>
</dbReference>
<feature type="region of interest" description="Disordered" evidence="1">
    <location>
        <begin position="28"/>
        <end position="62"/>
    </location>
</feature>
<organism evidence="3 4">
    <name type="scientific">Polyrhizophydium stewartii</name>
    <dbReference type="NCBI Taxonomy" id="2732419"/>
    <lineage>
        <taxon>Eukaryota</taxon>
        <taxon>Fungi</taxon>
        <taxon>Fungi incertae sedis</taxon>
        <taxon>Chytridiomycota</taxon>
        <taxon>Chytridiomycota incertae sedis</taxon>
        <taxon>Chytridiomycetes</taxon>
        <taxon>Rhizophydiales</taxon>
        <taxon>Rhizophydiales incertae sedis</taxon>
        <taxon>Polyrhizophydium</taxon>
    </lineage>
</organism>
<keyword evidence="3" id="KW-0436">Ligase</keyword>
<proteinExistence type="predicted"/>
<dbReference type="Gene3D" id="3.80.10.10">
    <property type="entry name" value="Ribonuclease Inhibitor"/>
    <property type="match status" value="2"/>
</dbReference>
<comment type="caution">
    <text evidence="3">The sequence shown here is derived from an EMBL/GenBank/DDBJ whole genome shotgun (WGS) entry which is preliminary data.</text>
</comment>
<feature type="region of interest" description="Disordered" evidence="1">
    <location>
        <begin position="529"/>
        <end position="572"/>
    </location>
</feature>